<dbReference type="Proteomes" id="UP000296049">
    <property type="component" value="Unassembled WGS sequence"/>
</dbReference>
<sequence>ESSTIEKQRRELQVLIAELKDREEELNAMVAVHQRERLAWEDDRQKILTLAERCTLL</sequence>
<keyword evidence="1" id="KW-0175">Coiled coil</keyword>
<accession>R0LTJ4</accession>
<keyword evidence="3" id="KW-1185">Reference proteome</keyword>
<evidence type="ECO:0000313" key="3">
    <source>
        <dbReference type="Proteomes" id="UP000296049"/>
    </source>
</evidence>
<reference evidence="3" key="1">
    <citation type="journal article" date="2013" name="Nat. Genet.">
        <title>The duck genome and transcriptome provide insight into an avian influenza virus reservoir species.</title>
        <authorList>
            <person name="Huang Y."/>
            <person name="Li Y."/>
            <person name="Burt D.W."/>
            <person name="Chen H."/>
            <person name="Zhang Y."/>
            <person name="Qian W."/>
            <person name="Kim H."/>
            <person name="Gan S."/>
            <person name="Zhao Y."/>
            <person name="Li J."/>
            <person name="Yi K."/>
            <person name="Feng H."/>
            <person name="Zhu P."/>
            <person name="Li B."/>
            <person name="Liu Q."/>
            <person name="Fairley S."/>
            <person name="Magor K.E."/>
            <person name="Du Z."/>
            <person name="Hu X."/>
            <person name="Goodman L."/>
            <person name="Tafer H."/>
            <person name="Vignal A."/>
            <person name="Lee T."/>
            <person name="Kim K.W."/>
            <person name="Sheng Z."/>
            <person name="An Y."/>
            <person name="Searle S."/>
            <person name="Herrero J."/>
            <person name="Groenen M.A."/>
            <person name="Crooijmans R.P."/>
            <person name="Faraut T."/>
            <person name="Cai Q."/>
            <person name="Webster R.G."/>
            <person name="Aldridge J.R."/>
            <person name="Warren W.C."/>
            <person name="Bartschat S."/>
            <person name="Kehr S."/>
            <person name="Marz M."/>
            <person name="Stadler P.F."/>
            <person name="Smith J."/>
            <person name="Kraus R.H."/>
            <person name="Zhao Y."/>
            <person name="Ren L."/>
            <person name="Fei J."/>
            <person name="Morisson M."/>
            <person name="Kaiser P."/>
            <person name="Griffin D.K."/>
            <person name="Rao M."/>
            <person name="Pitel F."/>
            <person name="Wang J."/>
            <person name="Li N."/>
        </authorList>
    </citation>
    <scope>NUCLEOTIDE SEQUENCE [LARGE SCALE GENOMIC DNA]</scope>
</reference>
<organism evidence="2 3">
    <name type="scientific">Anas platyrhynchos</name>
    <name type="common">Mallard</name>
    <name type="synonym">Anas boschas</name>
    <dbReference type="NCBI Taxonomy" id="8839"/>
    <lineage>
        <taxon>Eukaryota</taxon>
        <taxon>Metazoa</taxon>
        <taxon>Chordata</taxon>
        <taxon>Craniata</taxon>
        <taxon>Vertebrata</taxon>
        <taxon>Euteleostomi</taxon>
        <taxon>Archelosauria</taxon>
        <taxon>Archosauria</taxon>
        <taxon>Dinosauria</taxon>
        <taxon>Saurischia</taxon>
        <taxon>Theropoda</taxon>
        <taxon>Coelurosauria</taxon>
        <taxon>Aves</taxon>
        <taxon>Neognathae</taxon>
        <taxon>Galloanserae</taxon>
        <taxon>Anseriformes</taxon>
        <taxon>Anatidae</taxon>
        <taxon>Anatinae</taxon>
        <taxon>Anas</taxon>
    </lineage>
</organism>
<proteinExistence type="predicted"/>
<protein>
    <submittedName>
        <fullName evidence="2">Coiled-coil domain-containing protein 60</fullName>
    </submittedName>
</protein>
<name>R0LTJ4_ANAPL</name>
<feature type="non-terminal residue" evidence="2">
    <location>
        <position position="57"/>
    </location>
</feature>
<evidence type="ECO:0000313" key="2">
    <source>
        <dbReference type="EMBL" id="EOB03728.1"/>
    </source>
</evidence>
<evidence type="ECO:0000256" key="1">
    <source>
        <dbReference type="SAM" id="Coils"/>
    </source>
</evidence>
<feature type="coiled-coil region" evidence="1">
    <location>
        <begin position="2"/>
        <end position="36"/>
    </location>
</feature>
<dbReference type="EMBL" id="KB742840">
    <property type="protein sequence ID" value="EOB03728.1"/>
    <property type="molecule type" value="Genomic_DNA"/>
</dbReference>
<dbReference type="AlphaFoldDB" id="R0LTJ4"/>
<gene>
    <name evidence="2" type="ORF">Anapl_01811</name>
</gene>
<feature type="non-terminal residue" evidence="2">
    <location>
        <position position="1"/>
    </location>
</feature>